<gene>
    <name evidence="2" type="ORF">QL104_19165</name>
</gene>
<organism evidence="2 3">
    <name type="scientific">Pseudomonas piscis</name>
    <dbReference type="NCBI Taxonomy" id="2614538"/>
    <lineage>
        <taxon>Bacteria</taxon>
        <taxon>Pseudomonadati</taxon>
        <taxon>Pseudomonadota</taxon>
        <taxon>Gammaproteobacteria</taxon>
        <taxon>Pseudomonadales</taxon>
        <taxon>Pseudomonadaceae</taxon>
        <taxon>Pseudomonas</taxon>
    </lineage>
</organism>
<accession>A0ABY9NAK8</accession>
<evidence type="ECO:0000313" key="3">
    <source>
        <dbReference type="Proteomes" id="UP001237292"/>
    </source>
</evidence>
<proteinExistence type="predicted"/>
<keyword evidence="3" id="KW-1185">Reference proteome</keyword>
<dbReference type="EMBL" id="CP133164">
    <property type="protein sequence ID" value="WMN15484.1"/>
    <property type="molecule type" value="Genomic_DNA"/>
</dbReference>
<keyword evidence="1" id="KW-0472">Membrane</keyword>
<protein>
    <submittedName>
        <fullName evidence="2">Flavin reductase</fullName>
    </submittedName>
</protein>
<keyword evidence="1" id="KW-0812">Transmembrane</keyword>
<dbReference type="RefSeq" id="WP_103324494.1">
    <property type="nucleotide sequence ID" value="NZ_CP133164.1"/>
</dbReference>
<sequence length="44" mass="4515">MREAEPVSAVSLYPALANLASGVTAITGLAAARFVPVSLLARYP</sequence>
<feature type="transmembrane region" description="Helical" evidence="1">
    <location>
        <begin position="12"/>
        <end position="35"/>
    </location>
</feature>
<name>A0ABY9NAK8_9PSED</name>
<dbReference type="Proteomes" id="UP001237292">
    <property type="component" value="Chromosome"/>
</dbReference>
<reference evidence="2 3" key="1">
    <citation type="journal article" date="2023" name="Access Microbiol">
        <title>The genome of a steinernematid-associated Pseudomonas piscis bacterium encodes the biosynthesis of insect toxins.</title>
        <authorList>
            <person name="Awori R.M."/>
            <person name="Hendre P."/>
            <person name="Amugune N.O."/>
        </authorList>
    </citation>
    <scope>NUCLEOTIDE SEQUENCE [LARGE SCALE GENOMIC DNA]</scope>
    <source>
        <strain evidence="2 3">75</strain>
    </source>
</reference>
<keyword evidence="1" id="KW-1133">Transmembrane helix</keyword>
<evidence type="ECO:0000256" key="1">
    <source>
        <dbReference type="SAM" id="Phobius"/>
    </source>
</evidence>
<evidence type="ECO:0000313" key="2">
    <source>
        <dbReference type="EMBL" id="WMN15484.1"/>
    </source>
</evidence>